<accession>A0ABU1RXV2</accession>
<evidence type="ECO:0000313" key="2">
    <source>
        <dbReference type="Proteomes" id="UP001254759"/>
    </source>
</evidence>
<name>A0ABU1RXV2_9GAMM</name>
<sequence>MSNKLKAGSMELEAAFIEWLRTQGYNPADGIDPFFRASDFVRSQMLMIHESEKEQLAEEARLHLERRCGDATFAGQFPLVYHCLDDDGQDMRYTVTLTLSDEGAEWLGRVWSSDAYLGEVQGSGSGPHTHYLDLARMHIESQIKRASAVRRQER</sequence>
<gene>
    <name evidence="1" type="ORF">J2W94_003070</name>
</gene>
<evidence type="ECO:0000313" key="1">
    <source>
        <dbReference type="EMBL" id="MDR6842765.1"/>
    </source>
</evidence>
<protein>
    <submittedName>
        <fullName evidence="1">Uncharacterized protein</fullName>
    </submittedName>
</protein>
<comment type="caution">
    <text evidence="1">The sequence shown here is derived from an EMBL/GenBank/DDBJ whole genome shotgun (WGS) entry which is preliminary data.</text>
</comment>
<dbReference type="Proteomes" id="UP001254759">
    <property type="component" value="Unassembled WGS sequence"/>
</dbReference>
<dbReference type="RefSeq" id="WP_310095269.1">
    <property type="nucleotide sequence ID" value="NZ_JAVDTT010000004.1"/>
</dbReference>
<keyword evidence="2" id="KW-1185">Reference proteome</keyword>
<organism evidence="1 2">
    <name type="scientific">Pseudoxanthomonas sacheonensis</name>
    <dbReference type="NCBI Taxonomy" id="443615"/>
    <lineage>
        <taxon>Bacteria</taxon>
        <taxon>Pseudomonadati</taxon>
        <taxon>Pseudomonadota</taxon>
        <taxon>Gammaproteobacteria</taxon>
        <taxon>Lysobacterales</taxon>
        <taxon>Lysobacteraceae</taxon>
        <taxon>Pseudoxanthomonas</taxon>
    </lineage>
</organism>
<reference evidence="1 2" key="1">
    <citation type="submission" date="2023-07" db="EMBL/GenBank/DDBJ databases">
        <title>Sorghum-associated microbial communities from plants grown in Nebraska, USA.</title>
        <authorList>
            <person name="Schachtman D."/>
        </authorList>
    </citation>
    <scope>NUCLEOTIDE SEQUENCE [LARGE SCALE GENOMIC DNA]</scope>
    <source>
        <strain evidence="1 2">BE107</strain>
    </source>
</reference>
<dbReference type="EMBL" id="JAVDTT010000004">
    <property type="protein sequence ID" value="MDR6842765.1"/>
    <property type="molecule type" value="Genomic_DNA"/>
</dbReference>
<proteinExistence type="predicted"/>